<evidence type="ECO:0000313" key="2">
    <source>
        <dbReference type="EMBL" id="KAJ3995701.1"/>
    </source>
</evidence>
<comment type="caution">
    <text evidence="2">The sequence shown here is derived from an EMBL/GenBank/DDBJ whole genome shotgun (WGS) entry which is preliminary data.</text>
</comment>
<organism evidence="2 3">
    <name type="scientific">Lentinula boryana</name>
    <dbReference type="NCBI Taxonomy" id="40481"/>
    <lineage>
        <taxon>Eukaryota</taxon>
        <taxon>Fungi</taxon>
        <taxon>Dikarya</taxon>
        <taxon>Basidiomycota</taxon>
        <taxon>Agaricomycotina</taxon>
        <taxon>Agaricomycetes</taxon>
        <taxon>Agaricomycetidae</taxon>
        <taxon>Agaricales</taxon>
        <taxon>Marasmiineae</taxon>
        <taxon>Omphalotaceae</taxon>
        <taxon>Lentinula</taxon>
    </lineage>
</organism>
<name>A0ABQ8QB44_9AGAR</name>
<evidence type="ECO:0008006" key="4">
    <source>
        <dbReference type="Google" id="ProtNLM"/>
    </source>
</evidence>
<protein>
    <recommendedName>
        <fullName evidence="4">Zinc-finger domain-containing protein</fullName>
    </recommendedName>
</protein>
<evidence type="ECO:0000256" key="1">
    <source>
        <dbReference type="SAM" id="MobiDB-lite"/>
    </source>
</evidence>
<proteinExistence type="predicted"/>
<dbReference type="Proteomes" id="UP001163828">
    <property type="component" value="Unassembled WGS sequence"/>
</dbReference>
<keyword evidence="3" id="KW-1185">Reference proteome</keyword>
<gene>
    <name evidence="2" type="ORF">F5050DRAFT_254930</name>
</gene>
<feature type="region of interest" description="Disordered" evidence="1">
    <location>
        <begin position="26"/>
        <end position="57"/>
    </location>
</feature>
<feature type="compositionally biased region" description="Polar residues" evidence="1">
    <location>
        <begin position="29"/>
        <end position="39"/>
    </location>
</feature>
<evidence type="ECO:0000313" key="3">
    <source>
        <dbReference type="Proteomes" id="UP001163828"/>
    </source>
</evidence>
<reference evidence="2" key="1">
    <citation type="submission" date="2022-08" db="EMBL/GenBank/DDBJ databases">
        <authorList>
            <consortium name="DOE Joint Genome Institute"/>
            <person name="Min B."/>
            <person name="Riley R."/>
            <person name="Sierra-Patev S."/>
            <person name="Naranjo-Ortiz M."/>
            <person name="Looney B."/>
            <person name="Konkel Z."/>
            <person name="Slot J.C."/>
            <person name="Sakamoto Y."/>
            <person name="Steenwyk J.L."/>
            <person name="Rokas A."/>
            <person name="Carro J."/>
            <person name="Camarero S."/>
            <person name="Ferreira P."/>
            <person name="Molpeceres G."/>
            <person name="Ruiz-Duenas F.J."/>
            <person name="Serrano A."/>
            <person name="Henrissat B."/>
            <person name="Drula E."/>
            <person name="Hughes K.W."/>
            <person name="Mata J.L."/>
            <person name="Ishikawa N.K."/>
            <person name="Vargas-Isla R."/>
            <person name="Ushijima S."/>
            <person name="Smith C.A."/>
            <person name="Ahrendt S."/>
            <person name="Andreopoulos W."/>
            <person name="He G."/>
            <person name="Labutti K."/>
            <person name="Lipzen A."/>
            <person name="Ng V."/>
            <person name="Sandor L."/>
            <person name="Barry K."/>
            <person name="Martinez A.T."/>
            <person name="Xiao Y."/>
            <person name="Gibbons J.G."/>
            <person name="Terashima K."/>
            <person name="Hibbett D.S."/>
            <person name="Grigoriev I.V."/>
        </authorList>
    </citation>
    <scope>NUCLEOTIDE SEQUENCE</scope>
    <source>
        <strain evidence="2">TFB10827</strain>
    </source>
</reference>
<accession>A0ABQ8QB44</accession>
<sequence length="245" mass="26827">MMSPQLLQAIAIENFESIPPAEAVDVDLRSSSSAQTTPDLSPHRQRPEGRALQPDMHEQDASTYISIFDSYPLLRLRPRPILEREAGTIAIDRFSSSLSGPYSSHISGPSLSSFSSSASPFASLLSALHSLRLATVSQLLDPYKRICQFEVPGGGFCRDLSCEDFHISRIAGTSTGPVIAEPSDQDTAKYLSSALPNRWTTAYGSSLSSRIMAELEDVRVNHPTITLEERVTRVFEILKPHPPTS</sequence>
<dbReference type="EMBL" id="MU790642">
    <property type="protein sequence ID" value="KAJ3995701.1"/>
    <property type="molecule type" value="Genomic_DNA"/>
</dbReference>
<feature type="compositionally biased region" description="Basic and acidic residues" evidence="1">
    <location>
        <begin position="41"/>
        <end position="57"/>
    </location>
</feature>